<sequence>MLETKHYVYLMVGNLRNFQPSRESIVVLTHIAWAATVISAHRLSQGLLSRRDIVAHASCRVNY</sequence>
<accession>A0A4P7VS70</accession>
<geneLocation type="plasmid" evidence="3">
    <name>ptaa-4-1</name>
</geneLocation>
<dbReference type="EMBL" id="CP039394">
    <property type="protein sequence ID" value="QCD37226.1"/>
    <property type="molecule type" value="Genomic_DNA"/>
</dbReference>
<reference evidence="2 3" key="1">
    <citation type="submission" date="2019-02" db="EMBL/GenBank/DDBJ databases">
        <title>Isolation and identification of novel species under the genus Muribaculum.</title>
        <authorList>
            <person name="Miyake S."/>
            <person name="Ding Y."/>
            <person name="Low A."/>
            <person name="Soh M."/>
            <person name="Seedorf H."/>
        </authorList>
    </citation>
    <scope>NUCLEOTIDE SEQUENCE [LARGE SCALE GENOMIC DNA]</scope>
    <source>
        <strain evidence="2 3">TLL-A4</strain>
        <plasmid evidence="2">pTAA-4-1</plasmid>
        <plasmid evidence="3">ptaa-4-1</plasmid>
    </source>
</reference>
<protein>
    <submittedName>
        <fullName evidence="2">Uncharacterized protein</fullName>
    </submittedName>
</protein>
<gene>
    <name evidence="1" type="ORF">E7746_09180</name>
    <name evidence="2" type="ORF">E7746_14430</name>
</gene>
<evidence type="ECO:0000313" key="2">
    <source>
        <dbReference type="EMBL" id="QCD37226.1"/>
    </source>
</evidence>
<evidence type="ECO:0000313" key="1">
    <source>
        <dbReference type="EMBL" id="QCD37072.1"/>
    </source>
</evidence>
<dbReference type="KEGG" id="mgod:E7746_14430"/>
<keyword evidence="3" id="KW-1185">Reference proteome</keyword>
<keyword evidence="2" id="KW-0614">Plasmid</keyword>
<dbReference type="Proteomes" id="UP000297031">
    <property type="component" value="Chromosome"/>
</dbReference>
<geneLocation type="plasmid" evidence="2">
    <name>pTAA-4-1</name>
</geneLocation>
<dbReference type="EMBL" id="CP039393">
    <property type="protein sequence ID" value="QCD37072.1"/>
    <property type="molecule type" value="Genomic_DNA"/>
</dbReference>
<dbReference type="Proteomes" id="UP000297031">
    <property type="component" value="Plasmid pTAA-4-1"/>
</dbReference>
<proteinExistence type="predicted"/>
<organism evidence="2 3">
    <name type="scientific">Muribaculum gordoncarteri</name>
    <dbReference type="NCBI Taxonomy" id="2530390"/>
    <lineage>
        <taxon>Bacteria</taxon>
        <taxon>Pseudomonadati</taxon>
        <taxon>Bacteroidota</taxon>
        <taxon>Bacteroidia</taxon>
        <taxon>Bacteroidales</taxon>
        <taxon>Muribaculaceae</taxon>
        <taxon>Muribaculum</taxon>
    </lineage>
</organism>
<dbReference type="KEGG" id="mgod:E7746_09180"/>
<dbReference type="OrthoDB" id="9802905at2"/>
<dbReference type="AlphaFoldDB" id="A0A4P7VS70"/>
<evidence type="ECO:0000313" key="3">
    <source>
        <dbReference type="Proteomes" id="UP000297031"/>
    </source>
</evidence>
<name>A0A4P7VS70_9BACT</name>